<dbReference type="KEGG" id="bex:A11Q_2060"/>
<evidence type="ECO:0000313" key="2">
    <source>
        <dbReference type="Proteomes" id="UP000012040"/>
    </source>
</evidence>
<dbReference type="EMBL" id="CP003537">
    <property type="protein sequence ID" value="AGH96276.1"/>
    <property type="molecule type" value="Genomic_DNA"/>
</dbReference>
<dbReference type="OrthoDB" id="5294753at2"/>
<dbReference type="STRING" id="1184267.A11Q_2060"/>
<gene>
    <name evidence="1" type="ORF">A11Q_2060</name>
</gene>
<dbReference type="HOGENOM" id="CLU_149160_0_0_7"/>
<proteinExistence type="predicted"/>
<dbReference type="eggNOG" id="ENOG5031V82">
    <property type="taxonomic scope" value="Bacteria"/>
</dbReference>
<sequence length="98" mass="11180">MNTNYDANLVYQFLTQTPESALKKMLVGPSFNDVHFSMLMKVVRHSNEDQFCDHFYNSTYPKAKFSANEINSKEVFWSNCINTLNQHGLLSPAQKAAA</sequence>
<evidence type="ECO:0000313" key="1">
    <source>
        <dbReference type="EMBL" id="AGH96276.1"/>
    </source>
</evidence>
<dbReference type="Proteomes" id="UP000012040">
    <property type="component" value="Chromosome"/>
</dbReference>
<dbReference type="PATRIC" id="fig|1184267.3.peg.2085"/>
<organism evidence="1 2">
    <name type="scientific">Pseudobdellovibrio exovorus JSS</name>
    <dbReference type="NCBI Taxonomy" id="1184267"/>
    <lineage>
        <taxon>Bacteria</taxon>
        <taxon>Pseudomonadati</taxon>
        <taxon>Bdellovibrionota</taxon>
        <taxon>Bdellovibrionia</taxon>
        <taxon>Bdellovibrionales</taxon>
        <taxon>Pseudobdellovibrionaceae</taxon>
        <taxon>Pseudobdellovibrio</taxon>
    </lineage>
</organism>
<reference evidence="1 2" key="1">
    <citation type="journal article" date="2013" name="ISME J.">
        <title>By their genes ye shall know them: genomic signatures of predatory bacteria.</title>
        <authorList>
            <person name="Pasternak Z."/>
            <person name="Pietrokovski S."/>
            <person name="Rotem O."/>
            <person name="Gophna U."/>
            <person name="Lurie-Weinberger M.N."/>
            <person name="Jurkevitch E."/>
        </authorList>
    </citation>
    <scope>NUCLEOTIDE SEQUENCE [LARGE SCALE GENOMIC DNA]</scope>
    <source>
        <strain evidence="1 2">JSS</strain>
    </source>
</reference>
<dbReference type="RefSeq" id="WP_015470766.1">
    <property type="nucleotide sequence ID" value="NC_020813.1"/>
</dbReference>
<keyword evidence="2" id="KW-1185">Reference proteome</keyword>
<dbReference type="AlphaFoldDB" id="M4VE08"/>
<accession>M4VE08</accession>
<protein>
    <submittedName>
        <fullName evidence="1">Uncharacterized protein</fullName>
    </submittedName>
</protein>
<name>M4VE08_9BACT</name>